<comment type="caution">
    <text evidence="4">The sequence shown here is derived from an EMBL/GenBank/DDBJ whole genome shotgun (WGS) entry which is preliminary data.</text>
</comment>
<evidence type="ECO:0000256" key="2">
    <source>
        <dbReference type="ARBA" id="ARBA00006479"/>
    </source>
</evidence>
<accession>A0ABW5ZHI5</accession>
<dbReference type="Proteomes" id="UP001597561">
    <property type="component" value="Unassembled WGS sequence"/>
</dbReference>
<keyword evidence="3" id="KW-0859">Xylose metabolism</keyword>
<dbReference type="InterPro" id="IPR036388">
    <property type="entry name" value="WH-like_DNA-bd_sf"/>
</dbReference>
<dbReference type="PANTHER" id="PTHR18964:SF149">
    <property type="entry name" value="BIFUNCTIONAL UDP-N-ACETYLGLUCOSAMINE 2-EPIMERASE_N-ACETYLMANNOSAMINE KINASE"/>
    <property type="match status" value="1"/>
</dbReference>
<evidence type="ECO:0000313" key="4">
    <source>
        <dbReference type="EMBL" id="MFD2912292.1"/>
    </source>
</evidence>
<name>A0ABW5ZHI5_9BACL</name>
<comment type="similarity">
    <text evidence="2">Belongs to the ROK (NagC/XylR) family.</text>
</comment>
<dbReference type="InterPro" id="IPR036390">
    <property type="entry name" value="WH_DNA-bd_sf"/>
</dbReference>
<keyword evidence="3" id="KW-0119">Carbohydrate metabolism</keyword>
<gene>
    <name evidence="4" type="ORF">ACFS5P_10440</name>
</gene>
<dbReference type="RefSeq" id="WP_204728855.1">
    <property type="nucleotide sequence ID" value="NZ_JAFBDK010000005.1"/>
</dbReference>
<dbReference type="InterPro" id="IPR000600">
    <property type="entry name" value="ROK"/>
</dbReference>
<evidence type="ECO:0000313" key="5">
    <source>
        <dbReference type="Proteomes" id="UP001597561"/>
    </source>
</evidence>
<dbReference type="EMBL" id="JBHUPG010000019">
    <property type="protein sequence ID" value="MFD2912292.1"/>
    <property type="molecule type" value="Genomic_DNA"/>
</dbReference>
<dbReference type="InterPro" id="IPR043129">
    <property type="entry name" value="ATPase_NBD"/>
</dbReference>
<reference evidence="5" key="1">
    <citation type="journal article" date="2019" name="Int. J. Syst. Evol. Microbiol.">
        <title>The Global Catalogue of Microorganisms (GCM) 10K type strain sequencing project: providing services to taxonomists for standard genome sequencing and annotation.</title>
        <authorList>
            <consortium name="The Broad Institute Genomics Platform"/>
            <consortium name="The Broad Institute Genome Sequencing Center for Infectious Disease"/>
            <person name="Wu L."/>
            <person name="Ma J."/>
        </authorList>
    </citation>
    <scope>NUCLEOTIDE SEQUENCE [LARGE SCALE GENOMIC DNA]</scope>
    <source>
        <strain evidence="5">KCTC 13528</strain>
    </source>
</reference>
<evidence type="ECO:0000256" key="3">
    <source>
        <dbReference type="ARBA" id="ARBA00022629"/>
    </source>
</evidence>
<sequence>MYQQPSDLAPAAKTAIRKKLLQSGGATKVELNKTVDASFPTISKLIAEMEKDGEIGSLGLDASSGGRRAERYVYNADYMLGLAVLMEGNETRYTVFNCAGEVKDEGSSASFLKGNGIEPLAEFIEKMCDRFSAIKTVSVGVPGAVDQGRVIFIPGYDQFQNMNVKQELEARFPVKAVVENDMNAAVLGYQHADQKQSLVYLYAGQNGPGSGVLVNGEVVRGSTYFAGEIYFVPQHNGHNFGGNLGGGQITSNEQIDAVSRLVAAFTAMINPNAVIFNQDDIDEESLKKITSASSQFIPAEHLPELKISNWEQDYLNGLQKLGIDLLLTLQGGQ</sequence>
<dbReference type="SUPFAM" id="SSF46785">
    <property type="entry name" value="Winged helix' DNA-binding domain"/>
    <property type="match status" value="1"/>
</dbReference>
<proteinExistence type="inferred from homology"/>
<keyword evidence="5" id="KW-1185">Reference proteome</keyword>
<dbReference type="SUPFAM" id="SSF53067">
    <property type="entry name" value="Actin-like ATPase domain"/>
    <property type="match status" value="1"/>
</dbReference>
<dbReference type="Gene3D" id="1.10.10.10">
    <property type="entry name" value="Winged helix-like DNA-binding domain superfamily/Winged helix DNA-binding domain"/>
    <property type="match status" value="1"/>
</dbReference>
<comment type="function">
    <text evidence="1">Transcriptional repressor of xylose-utilizing enzymes.</text>
</comment>
<dbReference type="CDD" id="cd23763">
    <property type="entry name" value="ASKHA_ATPase_ROK"/>
    <property type="match status" value="1"/>
</dbReference>
<dbReference type="Pfam" id="PF00480">
    <property type="entry name" value="ROK"/>
    <property type="match status" value="1"/>
</dbReference>
<protein>
    <submittedName>
        <fullName evidence="4">ROK family protein</fullName>
    </submittedName>
</protein>
<dbReference type="Gene3D" id="3.30.420.40">
    <property type="match status" value="2"/>
</dbReference>
<dbReference type="PANTHER" id="PTHR18964">
    <property type="entry name" value="ROK (REPRESSOR, ORF, KINASE) FAMILY"/>
    <property type="match status" value="1"/>
</dbReference>
<evidence type="ECO:0000256" key="1">
    <source>
        <dbReference type="ARBA" id="ARBA00002486"/>
    </source>
</evidence>
<organism evidence="4 5">
    <name type="scientific">Jeotgalibacillus terrae</name>
    <dbReference type="NCBI Taxonomy" id="587735"/>
    <lineage>
        <taxon>Bacteria</taxon>
        <taxon>Bacillati</taxon>
        <taxon>Bacillota</taxon>
        <taxon>Bacilli</taxon>
        <taxon>Bacillales</taxon>
        <taxon>Caryophanaceae</taxon>
        <taxon>Jeotgalibacillus</taxon>
    </lineage>
</organism>